<feature type="domain" description="Fatty acid hydroxylase" evidence="6">
    <location>
        <begin position="122"/>
        <end position="253"/>
    </location>
</feature>
<dbReference type="Pfam" id="PF04116">
    <property type="entry name" value="FA_hydroxylase"/>
    <property type="match status" value="1"/>
</dbReference>
<feature type="transmembrane region" description="Helical" evidence="5">
    <location>
        <begin position="118"/>
        <end position="136"/>
    </location>
</feature>
<evidence type="ECO:0000259" key="6">
    <source>
        <dbReference type="Pfam" id="PF04116"/>
    </source>
</evidence>
<organism evidence="7">
    <name type="scientific">Ditylum brightwellii</name>
    <dbReference type="NCBI Taxonomy" id="49249"/>
    <lineage>
        <taxon>Eukaryota</taxon>
        <taxon>Sar</taxon>
        <taxon>Stramenopiles</taxon>
        <taxon>Ochrophyta</taxon>
        <taxon>Bacillariophyta</taxon>
        <taxon>Mediophyceae</taxon>
        <taxon>Lithodesmiophycidae</taxon>
        <taxon>Lithodesmiales</taxon>
        <taxon>Lithodesmiaceae</taxon>
        <taxon>Ditylum</taxon>
    </lineage>
</organism>
<reference evidence="7" key="1">
    <citation type="submission" date="2021-01" db="EMBL/GenBank/DDBJ databases">
        <authorList>
            <person name="Corre E."/>
            <person name="Pelletier E."/>
            <person name="Niang G."/>
            <person name="Scheremetjew M."/>
            <person name="Finn R."/>
            <person name="Kale V."/>
            <person name="Holt S."/>
            <person name="Cochrane G."/>
            <person name="Meng A."/>
            <person name="Brown T."/>
            <person name="Cohen L."/>
        </authorList>
    </citation>
    <scope>NUCLEOTIDE SEQUENCE</scope>
    <source>
        <strain evidence="7">GSO104</strain>
    </source>
</reference>
<evidence type="ECO:0000256" key="1">
    <source>
        <dbReference type="ARBA" id="ARBA00004370"/>
    </source>
</evidence>
<keyword evidence="2 5" id="KW-0812">Transmembrane</keyword>
<gene>
    <name evidence="7" type="ORF">DBRI00130_LOCUS28034</name>
</gene>
<dbReference type="InterPro" id="IPR050307">
    <property type="entry name" value="Sterol_Desaturase_Related"/>
</dbReference>
<proteinExistence type="predicted"/>
<name>A0A6V2JSW5_9STRA</name>
<dbReference type="GO" id="GO:0005506">
    <property type="term" value="F:iron ion binding"/>
    <property type="evidence" value="ECO:0007669"/>
    <property type="project" value="InterPro"/>
</dbReference>
<dbReference type="GO" id="GO:0016491">
    <property type="term" value="F:oxidoreductase activity"/>
    <property type="evidence" value="ECO:0007669"/>
    <property type="project" value="InterPro"/>
</dbReference>
<evidence type="ECO:0000313" key="7">
    <source>
        <dbReference type="EMBL" id="CAE4632218.1"/>
    </source>
</evidence>
<dbReference type="GO" id="GO:0008610">
    <property type="term" value="P:lipid biosynthetic process"/>
    <property type="evidence" value="ECO:0007669"/>
    <property type="project" value="InterPro"/>
</dbReference>
<protein>
    <recommendedName>
        <fullName evidence="6">Fatty acid hydroxylase domain-containing protein</fullName>
    </recommendedName>
</protein>
<dbReference type="GO" id="GO:0016020">
    <property type="term" value="C:membrane"/>
    <property type="evidence" value="ECO:0007669"/>
    <property type="project" value="UniProtKB-SubCell"/>
</dbReference>
<comment type="subcellular location">
    <subcellularLocation>
        <location evidence="1">Membrane</location>
    </subcellularLocation>
</comment>
<dbReference type="PANTHER" id="PTHR11863">
    <property type="entry name" value="STEROL DESATURASE"/>
    <property type="match status" value="1"/>
</dbReference>
<accession>A0A6V2JSW5</accession>
<evidence type="ECO:0000256" key="3">
    <source>
        <dbReference type="ARBA" id="ARBA00022989"/>
    </source>
</evidence>
<evidence type="ECO:0000256" key="5">
    <source>
        <dbReference type="SAM" id="Phobius"/>
    </source>
</evidence>
<dbReference type="AlphaFoldDB" id="A0A6V2JSW5"/>
<dbReference type="EMBL" id="HBNS01035892">
    <property type="protein sequence ID" value="CAE4632218.1"/>
    <property type="molecule type" value="Transcribed_RNA"/>
</dbReference>
<sequence>MLFLTSSNYTTFLHWFLANVSANEAHAAVFMMWLNTEVMYAAVVTFFYFVEKSNKFQTQKIHSQPSDANMFRDAIFFKPIAWLVDVPIYYLSFCMMNWSSSSNIRSPLDPLPDAKTLACHVLILTAIFDFLFYLWHRALHTRFMWKFHKKHHEVKVSFSCANDHESVVELAGNILWKMIPPALLGCHIYTVCLFRATVKFFALLHHSGFELLLFKPLQLIPGVSSPSHHDHHHYYGYGNFGGVFNFWDRMFGTFVPVRGK</sequence>
<keyword evidence="3 5" id="KW-1133">Transmembrane helix</keyword>
<feature type="transmembrane region" description="Helical" evidence="5">
    <location>
        <begin position="80"/>
        <end position="98"/>
    </location>
</feature>
<evidence type="ECO:0000256" key="2">
    <source>
        <dbReference type="ARBA" id="ARBA00022692"/>
    </source>
</evidence>
<feature type="transmembrane region" description="Helical" evidence="5">
    <location>
        <begin position="32"/>
        <end position="50"/>
    </location>
</feature>
<keyword evidence="4 5" id="KW-0472">Membrane</keyword>
<dbReference type="InterPro" id="IPR006694">
    <property type="entry name" value="Fatty_acid_hydroxylase"/>
</dbReference>
<evidence type="ECO:0000256" key="4">
    <source>
        <dbReference type="ARBA" id="ARBA00023136"/>
    </source>
</evidence>